<dbReference type="AlphaFoldDB" id="A0AAJ3DC76"/>
<accession>A0AAJ3DC76</accession>
<feature type="coiled-coil region" evidence="1">
    <location>
        <begin position="13"/>
        <end position="40"/>
    </location>
</feature>
<gene>
    <name evidence="2" type="ORF">GTU77_09890</name>
</gene>
<dbReference type="Proteomes" id="UP000719917">
    <property type="component" value="Unassembled WGS sequence"/>
</dbReference>
<evidence type="ECO:0000256" key="1">
    <source>
        <dbReference type="SAM" id="Coils"/>
    </source>
</evidence>
<protein>
    <submittedName>
        <fullName evidence="2">Uncharacterized protein</fullName>
    </submittedName>
</protein>
<evidence type="ECO:0000313" key="2">
    <source>
        <dbReference type="EMBL" id="NBA12510.1"/>
    </source>
</evidence>
<organism evidence="2 3">
    <name type="scientific">Weissella confusa</name>
    <name type="common">Lactobacillus confusus</name>
    <dbReference type="NCBI Taxonomy" id="1583"/>
    <lineage>
        <taxon>Bacteria</taxon>
        <taxon>Bacillati</taxon>
        <taxon>Bacillota</taxon>
        <taxon>Bacilli</taxon>
        <taxon>Lactobacillales</taxon>
        <taxon>Lactobacillaceae</taxon>
        <taxon>Weissella</taxon>
    </lineage>
</organism>
<name>A0AAJ3DC76_WEICO</name>
<evidence type="ECO:0000313" key="3">
    <source>
        <dbReference type="Proteomes" id="UP000719917"/>
    </source>
</evidence>
<sequence length="86" mass="10239">MVNERYVTYDEFQEFKRTDIQEMKDDIRDLQKNVSEISKDVGHLSGKIDVLTARFDDFTKSITWYKYVFLVAVLAPVAERIFNHLF</sequence>
<proteinExistence type="predicted"/>
<reference evidence="2" key="1">
    <citation type="submission" date="2020-01" db="EMBL/GenBank/DDBJ databases">
        <title>First Reported Case and Whole Genome of Weissella confusa in an Equid.</title>
        <authorList>
            <person name="Little S.V."/>
            <person name="Lawhon S.D."/>
        </authorList>
    </citation>
    <scope>NUCLEOTIDE SEQUENCE</scope>
    <source>
        <strain evidence="2">718955</strain>
    </source>
</reference>
<dbReference type="EMBL" id="JAAAMQ010000033">
    <property type="protein sequence ID" value="NBA12510.1"/>
    <property type="molecule type" value="Genomic_DNA"/>
</dbReference>
<keyword evidence="1" id="KW-0175">Coiled coil</keyword>
<comment type="caution">
    <text evidence="2">The sequence shown here is derived from an EMBL/GenBank/DDBJ whole genome shotgun (WGS) entry which is preliminary data.</text>
</comment>